<protein>
    <submittedName>
        <fullName evidence="2">Uncharacterized protein LOC108569979</fullName>
    </submittedName>
</protein>
<keyword evidence="1" id="KW-1185">Reference proteome</keyword>
<name>A0ABM1NKB6_NICVS</name>
<accession>A0ABM1NKB6</accession>
<proteinExistence type="predicted"/>
<sequence>MMMPNMGGPKKRKRRLLGTVAQSLMLYSVPAWANAMQVAKYRAALARVQRKGAIRACCAYSTISLDAVQVIAGTVPIELLARERLELYEGSRGEETRKAARLRTMLRWQE</sequence>
<dbReference type="RefSeq" id="XP_017787266.1">
    <property type="nucleotide sequence ID" value="XM_017931777.1"/>
</dbReference>
<dbReference type="Proteomes" id="UP000695000">
    <property type="component" value="Unplaced"/>
</dbReference>
<gene>
    <name evidence="2" type="primary">LOC108569979</name>
</gene>
<dbReference type="GeneID" id="108569979"/>
<evidence type="ECO:0000313" key="2">
    <source>
        <dbReference type="RefSeq" id="XP_017787266.1"/>
    </source>
</evidence>
<reference evidence="2" key="1">
    <citation type="submission" date="2025-08" db="UniProtKB">
        <authorList>
            <consortium name="RefSeq"/>
        </authorList>
    </citation>
    <scope>IDENTIFICATION</scope>
    <source>
        <tissue evidence="2">Whole Larva</tissue>
    </source>
</reference>
<evidence type="ECO:0000313" key="1">
    <source>
        <dbReference type="Proteomes" id="UP000695000"/>
    </source>
</evidence>
<organism evidence="1 2">
    <name type="scientific">Nicrophorus vespilloides</name>
    <name type="common">Boreal carrion beetle</name>
    <dbReference type="NCBI Taxonomy" id="110193"/>
    <lineage>
        <taxon>Eukaryota</taxon>
        <taxon>Metazoa</taxon>
        <taxon>Ecdysozoa</taxon>
        <taxon>Arthropoda</taxon>
        <taxon>Hexapoda</taxon>
        <taxon>Insecta</taxon>
        <taxon>Pterygota</taxon>
        <taxon>Neoptera</taxon>
        <taxon>Endopterygota</taxon>
        <taxon>Coleoptera</taxon>
        <taxon>Polyphaga</taxon>
        <taxon>Staphyliniformia</taxon>
        <taxon>Silphidae</taxon>
        <taxon>Nicrophorinae</taxon>
        <taxon>Nicrophorus</taxon>
    </lineage>
</organism>